<dbReference type="AlphaFoldDB" id="A0A318YMQ7"/>
<protein>
    <submittedName>
        <fullName evidence="1">Uncharacterized protein</fullName>
    </submittedName>
</protein>
<organism evidence="1 2">
    <name type="scientific">Aspergillus neoniger (strain CBS 115656)</name>
    <dbReference type="NCBI Taxonomy" id="1448310"/>
    <lineage>
        <taxon>Eukaryota</taxon>
        <taxon>Fungi</taxon>
        <taxon>Dikarya</taxon>
        <taxon>Ascomycota</taxon>
        <taxon>Pezizomycotina</taxon>
        <taxon>Eurotiomycetes</taxon>
        <taxon>Eurotiomycetidae</taxon>
        <taxon>Eurotiales</taxon>
        <taxon>Aspergillaceae</taxon>
        <taxon>Aspergillus</taxon>
        <taxon>Aspergillus subgen. Circumdati</taxon>
    </lineage>
</organism>
<evidence type="ECO:0000313" key="1">
    <source>
        <dbReference type="EMBL" id="PYH35925.1"/>
    </source>
</evidence>
<dbReference type="Proteomes" id="UP000247647">
    <property type="component" value="Unassembled WGS sequence"/>
</dbReference>
<dbReference type="RefSeq" id="XP_025481403.1">
    <property type="nucleotide sequence ID" value="XM_025626637.1"/>
</dbReference>
<dbReference type="OrthoDB" id="4243861at2759"/>
<keyword evidence="2" id="KW-1185">Reference proteome</keyword>
<name>A0A318YMQ7_ASPNB</name>
<dbReference type="GeneID" id="37129093"/>
<proteinExistence type="predicted"/>
<reference evidence="1" key="1">
    <citation type="submission" date="2016-12" db="EMBL/GenBank/DDBJ databases">
        <title>The genomes of Aspergillus section Nigri reveals drivers in fungal speciation.</title>
        <authorList>
            <consortium name="DOE Joint Genome Institute"/>
            <person name="Vesth T.C."/>
            <person name="Nybo J."/>
            <person name="Theobald S."/>
            <person name="Brandl J."/>
            <person name="Frisvad J.C."/>
            <person name="Nielsen K.F."/>
            <person name="Lyhne E.K."/>
            <person name="Kogle M.E."/>
            <person name="Kuo A."/>
            <person name="Riley R."/>
            <person name="Clum A."/>
            <person name="Nolan M."/>
            <person name="Lipzen A."/>
            <person name="Salamov A."/>
            <person name="Henrissat B."/>
            <person name="Wiebenga A."/>
            <person name="De Vries R.P."/>
            <person name="Grigoriev I.V."/>
            <person name="Mortensen U.H."/>
            <person name="Andersen M.R."/>
            <person name="Baker S.E."/>
        </authorList>
    </citation>
    <scope>NUCLEOTIDE SEQUENCE [LARGE SCALE GENOMIC DNA]</scope>
    <source>
        <strain evidence="1">CBS 115656</strain>
    </source>
</reference>
<sequence>MDASTPDNSRDRILHQIHGVLFEFLRESKDTGGPMRILGDTPNSILDPKDYLGSIRPFVTEIQNCVHEFNANIKTCFLAVNIYPGKHTYFVVGLNHTDYDYQTAHESKTLVPVYILRLSKRNPRIFRKRELDGQIAETLRIMHNGHGHDSLPLVDDYCDPDRQYSNPRCLSSDFAVEQWHIYVLSKNMITGWVGR</sequence>
<dbReference type="EMBL" id="KZ821454">
    <property type="protein sequence ID" value="PYH35925.1"/>
    <property type="molecule type" value="Genomic_DNA"/>
</dbReference>
<gene>
    <name evidence="1" type="ORF">BO87DRAFT_414513</name>
</gene>
<accession>A0A318YMQ7</accession>
<evidence type="ECO:0000313" key="2">
    <source>
        <dbReference type="Proteomes" id="UP000247647"/>
    </source>
</evidence>